<evidence type="ECO:0000313" key="2">
    <source>
        <dbReference type="EMBL" id="WFC96985.1"/>
    </source>
</evidence>
<proteinExistence type="predicted"/>
<keyword evidence="2" id="KW-0560">Oxidoreductase</keyword>
<dbReference type="Gene3D" id="3.30.450.40">
    <property type="match status" value="1"/>
</dbReference>
<dbReference type="GO" id="GO:0033745">
    <property type="term" value="F:L-methionine-(R)-S-oxide reductase activity"/>
    <property type="evidence" value="ECO:0007669"/>
    <property type="project" value="UniProtKB-EC"/>
</dbReference>
<feature type="compositionally biased region" description="Polar residues" evidence="1">
    <location>
        <begin position="366"/>
        <end position="375"/>
    </location>
</feature>
<organism evidence="2 3">
    <name type="scientific">Malassezia brasiliensis</name>
    <dbReference type="NCBI Taxonomy" id="1821822"/>
    <lineage>
        <taxon>Eukaryota</taxon>
        <taxon>Fungi</taxon>
        <taxon>Dikarya</taxon>
        <taxon>Basidiomycota</taxon>
        <taxon>Ustilaginomycotina</taxon>
        <taxon>Malasseziomycetes</taxon>
        <taxon>Malasseziales</taxon>
        <taxon>Malasseziaceae</taxon>
        <taxon>Malassezia</taxon>
    </lineage>
</organism>
<feature type="region of interest" description="Disordered" evidence="1">
    <location>
        <begin position="336"/>
        <end position="416"/>
    </location>
</feature>
<dbReference type="InterPro" id="IPR051330">
    <property type="entry name" value="Phosphatase_reg/MetRdx"/>
</dbReference>
<feature type="compositionally biased region" description="Polar residues" evidence="1">
    <location>
        <begin position="293"/>
        <end position="307"/>
    </location>
</feature>
<feature type="region of interest" description="Disordered" evidence="1">
    <location>
        <begin position="532"/>
        <end position="592"/>
    </location>
</feature>
<gene>
    <name evidence="2" type="ORF">MBRA1_003651</name>
</gene>
<feature type="compositionally biased region" description="Basic and acidic residues" evidence="1">
    <location>
        <begin position="556"/>
        <end position="574"/>
    </location>
</feature>
<sequence>MVHADAAGLPSYIASKDAFYEHVESQIAGILEGQRNWVTNLANVSAVLYHAMNAFSAWQDKHVNWAGFYLLSPLFPGGDRADVQGPTLWLGPFCGMPACQSIASVPGKGVCADGSAVLPPKTVCVPRTDDYPGHIACDSQSQSEIVVPLVVPRTHFSGRTLEALHGSGTPELVRAWSGRGNGDDIIIGVLDLDCVAPKGFDDTDARALERIVRRIRDASPKTHAEHGGATTVRMPALSVLTQTVTYPPPGPAYHSSPHADFRAKKGYEASSPPADGGRIVLNNHRSPAGLGATTPSLRVPPSTSRARSPSYGSGFSTSFGAAGEALSLSASERARMPAPVQGVAHGKPVSVDEPDARPGQADVPRFSSTAPTHSMGSMEAAARQYGMGASTHKRESGSPPPRAHGDDSELSGSYPSNQLLHKCESCSKHTMYWKEASKFLMSKHQQVQLLEAAAILVGMDSNARSLPEEKALWPAAVSPPSSGLLGCDQVNFDKLMASKARNASVPLSDAPAVPFGTSAPAHPTLMADTMRAAHRDAGKPPAPSRADDDPPDDDDTGARDDSSELSFHAREDTYGLRSGGDVMADMDMDADE</sequence>
<feature type="region of interest" description="Disordered" evidence="1">
    <location>
        <begin position="265"/>
        <end position="317"/>
    </location>
</feature>
<dbReference type="GO" id="GO:0005829">
    <property type="term" value="C:cytosol"/>
    <property type="evidence" value="ECO:0007669"/>
    <property type="project" value="TreeGrafter"/>
</dbReference>
<evidence type="ECO:0000256" key="1">
    <source>
        <dbReference type="SAM" id="MobiDB-lite"/>
    </source>
</evidence>
<dbReference type="Proteomes" id="UP001216638">
    <property type="component" value="Chromosome 5"/>
</dbReference>
<evidence type="ECO:0000313" key="3">
    <source>
        <dbReference type="Proteomes" id="UP001216638"/>
    </source>
</evidence>
<name>A0AAF0E0Q7_9BASI</name>
<dbReference type="AlphaFoldDB" id="A0AAF0E0Q7"/>
<reference evidence="2" key="1">
    <citation type="submission" date="2023-03" db="EMBL/GenBank/DDBJ databases">
        <title>Mating type loci evolution in Malassezia.</title>
        <authorList>
            <person name="Coelho M.A."/>
        </authorList>
    </citation>
    <scope>NUCLEOTIDE SEQUENCE</scope>
    <source>
        <strain evidence="2">CBS 14135</strain>
    </source>
</reference>
<dbReference type="EMBL" id="CP119955">
    <property type="protein sequence ID" value="WFC96985.1"/>
    <property type="molecule type" value="Genomic_DNA"/>
</dbReference>
<dbReference type="InterPro" id="IPR029016">
    <property type="entry name" value="GAF-like_dom_sf"/>
</dbReference>
<dbReference type="EC" id="1.8.4.14" evidence="2"/>
<accession>A0AAF0E0Q7</accession>
<dbReference type="SUPFAM" id="SSF55781">
    <property type="entry name" value="GAF domain-like"/>
    <property type="match status" value="1"/>
</dbReference>
<dbReference type="PANTHER" id="PTHR21021">
    <property type="entry name" value="GAF/PUTATIVE CYTOSKELETAL PROTEIN"/>
    <property type="match status" value="1"/>
</dbReference>
<keyword evidence="3" id="KW-1185">Reference proteome</keyword>
<protein>
    <submittedName>
        <fullName evidence="2">L-methionine (R)-S-oxide reductase</fullName>
        <ecNumber evidence="2">1.8.4.14</ecNumber>
    </submittedName>
</protein>
<dbReference type="PANTHER" id="PTHR21021:SF15">
    <property type="entry name" value="FREE METHIONINE-R-SULFOXIDE REDUCTASE"/>
    <property type="match status" value="1"/>
</dbReference>